<gene>
    <name evidence="1" type="ORF">BDI24065_04051</name>
</gene>
<accession>A0A6P2MPK8</accession>
<organism evidence="1 2">
    <name type="scientific">Burkholderia diffusa</name>
    <dbReference type="NCBI Taxonomy" id="488732"/>
    <lineage>
        <taxon>Bacteria</taxon>
        <taxon>Pseudomonadati</taxon>
        <taxon>Pseudomonadota</taxon>
        <taxon>Betaproteobacteria</taxon>
        <taxon>Burkholderiales</taxon>
        <taxon>Burkholderiaceae</taxon>
        <taxon>Burkholderia</taxon>
        <taxon>Burkholderia cepacia complex</taxon>
    </lineage>
</organism>
<evidence type="ECO:0000313" key="1">
    <source>
        <dbReference type="EMBL" id="VWB84471.1"/>
    </source>
</evidence>
<name>A0A6P2MPK8_9BURK</name>
<dbReference type="AlphaFoldDB" id="A0A6P2MPK8"/>
<reference evidence="1 2" key="1">
    <citation type="submission" date="2019-09" db="EMBL/GenBank/DDBJ databases">
        <authorList>
            <person name="Depoorter E."/>
        </authorList>
    </citation>
    <scope>NUCLEOTIDE SEQUENCE [LARGE SCALE GENOMIC DNA]</scope>
    <source>
        <strain evidence="1">LMG 24065</strain>
    </source>
</reference>
<sequence>MDKYDCFVAREDEVRGAGQTADMQSVAKTPLVQCLTDNQLGFCIFTPNT</sequence>
<evidence type="ECO:0000313" key="2">
    <source>
        <dbReference type="Proteomes" id="UP000494125"/>
    </source>
</evidence>
<dbReference type="Proteomes" id="UP000494125">
    <property type="component" value="Unassembled WGS sequence"/>
</dbReference>
<dbReference type="EMBL" id="CABVPN010000019">
    <property type="protein sequence ID" value="VWB84471.1"/>
    <property type="molecule type" value="Genomic_DNA"/>
</dbReference>
<keyword evidence="2" id="KW-1185">Reference proteome</keyword>
<protein>
    <submittedName>
        <fullName evidence="1">Uncharacterized protein</fullName>
    </submittedName>
</protein>
<proteinExistence type="predicted"/>